<dbReference type="EMBL" id="LAZR01013207">
    <property type="protein sequence ID" value="KKM23053.1"/>
    <property type="molecule type" value="Genomic_DNA"/>
</dbReference>
<reference evidence="1" key="1">
    <citation type="journal article" date="2015" name="Nature">
        <title>Complex archaea that bridge the gap between prokaryotes and eukaryotes.</title>
        <authorList>
            <person name="Spang A."/>
            <person name="Saw J.H."/>
            <person name="Jorgensen S.L."/>
            <person name="Zaremba-Niedzwiedzka K."/>
            <person name="Martijn J."/>
            <person name="Lind A.E."/>
            <person name="van Eijk R."/>
            <person name="Schleper C."/>
            <person name="Guy L."/>
            <person name="Ettema T.J."/>
        </authorList>
    </citation>
    <scope>NUCLEOTIDE SEQUENCE</scope>
</reference>
<gene>
    <name evidence="1" type="ORF">LCGC14_1619160</name>
</gene>
<comment type="caution">
    <text evidence="1">The sequence shown here is derived from an EMBL/GenBank/DDBJ whole genome shotgun (WGS) entry which is preliminary data.</text>
</comment>
<feature type="non-terminal residue" evidence="1">
    <location>
        <position position="1"/>
    </location>
</feature>
<sequence>AVKRLERQGIIEIVKKDLQNLVKLRNDLEEEN</sequence>
<accession>A0A0F9KLN9</accession>
<proteinExistence type="predicted"/>
<evidence type="ECO:0000313" key="1">
    <source>
        <dbReference type="EMBL" id="KKM23053.1"/>
    </source>
</evidence>
<organism evidence="1">
    <name type="scientific">marine sediment metagenome</name>
    <dbReference type="NCBI Taxonomy" id="412755"/>
    <lineage>
        <taxon>unclassified sequences</taxon>
        <taxon>metagenomes</taxon>
        <taxon>ecological metagenomes</taxon>
    </lineage>
</organism>
<protein>
    <submittedName>
        <fullName evidence="1">Uncharacterized protein</fullName>
    </submittedName>
</protein>
<dbReference type="AlphaFoldDB" id="A0A0F9KLN9"/>
<name>A0A0F9KLN9_9ZZZZ</name>